<evidence type="ECO:0008006" key="3">
    <source>
        <dbReference type="Google" id="ProtNLM"/>
    </source>
</evidence>
<evidence type="ECO:0000313" key="2">
    <source>
        <dbReference type="Proteomes" id="UP000252530"/>
    </source>
</evidence>
<evidence type="ECO:0000313" key="1">
    <source>
        <dbReference type="EMBL" id="RBP97634.1"/>
    </source>
</evidence>
<dbReference type="InterPro" id="IPR025427">
    <property type="entry name" value="DUF4160"/>
</dbReference>
<comment type="caution">
    <text evidence="1">The sequence shown here is derived from an EMBL/GenBank/DDBJ whole genome shotgun (WGS) entry which is preliminary data.</text>
</comment>
<dbReference type="Proteomes" id="UP000252530">
    <property type="component" value="Unassembled WGS sequence"/>
</dbReference>
<protein>
    <recommendedName>
        <fullName evidence="3">DUF4160 domain-containing protein</fullName>
    </recommendedName>
</protein>
<dbReference type="Pfam" id="PF13711">
    <property type="entry name" value="DUF4160"/>
    <property type="match status" value="1"/>
</dbReference>
<dbReference type="OrthoDB" id="122670at2"/>
<dbReference type="EMBL" id="PDCG01000004">
    <property type="protein sequence ID" value="RBP97634.1"/>
    <property type="molecule type" value="Genomic_DNA"/>
</dbReference>
<gene>
    <name evidence="1" type="ORF">CRD60_05160</name>
</gene>
<proteinExistence type="predicted"/>
<dbReference type="RefSeq" id="WP_113860238.1">
    <property type="nucleotide sequence ID" value="NZ_PDCG01000004.1"/>
</dbReference>
<organism evidence="1 2">
    <name type="scientific">Bifidobacterium aemilianum</name>
    <dbReference type="NCBI Taxonomy" id="2493120"/>
    <lineage>
        <taxon>Bacteria</taxon>
        <taxon>Bacillati</taxon>
        <taxon>Actinomycetota</taxon>
        <taxon>Actinomycetes</taxon>
        <taxon>Bifidobacteriales</taxon>
        <taxon>Bifidobacteriaceae</taxon>
        <taxon>Bifidobacterium</taxon>
    </lineage>
</organism>
<accession>A0A366K7J4</accession>
<keyword evidence="2" id="KW-1185">Reference proteome</keyword>
<sequence>MPEVFVLDGYAVYFSALDRNHGVHVHVRKGKQLDLARFTISSDRTVELAHNHGRLSQSTINYLQTTIADTIEEVLSLWVVFSDLSITSTSNFMHGS</sequence>
<dbReference type="AlphaFoldDB" id="A0A366K7J4"/>
<reference evidence="1 2" key="1">
    <citation type="submission" date="2017-10" db="EMBL/GenBank/DDBJ databases">
        <title>Bifidobacterium xylocopum sp. nov. and Bifidobacterium aemilianum sp. nov., from the carpenter bee (Xylocopa violacea) digestive tract.</title>
        <authorList>
            <person name="Alberoni D."/>
            <person name="Baffoni L."/>
            <person name="Di Gioia D."/>
            <person name="Gaggia F."/>
            <person name="Biavati B."/>
        </authorList>
    </citation>
    <scope>NUCLEOTIDE SEQUENCE [LARGE SCALE GENOMIC DNA]</scope>
    <source>
        <strain evidence="1 2">XV10</strain>
    </source>
</reference>
<name>A0A366K7J4_9BIFI</name>